<dbReference type="InterPro" id="IPR038973">
    <property type="entry name" value="MutL/Mlh/Pms-like"/>
</dbReference>
<dbReference type="PANTHER" id="PTHR10073:SF12">
    <property type="entry name" value="DNA MISMATCH REPAIR PROTEIN MLH1"/>
    <property type="match status" value="1"/>
</dbReference>
<dbReference type="GO" id="GO:0016887">
    <property type="term" value="F:ATP hydrolysis activity"/>
    <property type="evidence" value="ECO:0007669"/>
    <property type="project" value="InterPro"/>
</dbReference>
<dbReference type="InterPro" id="IPR002099">
    <property type="entry name" value="MutL/Mlh/PMS"/>
</dbReference>
<dbReference type="VEuPathDB" id="MicrosporidiaDB:THOM_1405"/>
<keyword evidence="3" id="KW-1185">Reference proteome</keyword>
<dbReference type="Gene3D" id="3.30.565.10">
    <property type="entry name" value="Histidine kinase-like ATPase, C-terminal domain"/>
    <property type="match status" value="1"/>
</dbReference>
<dbReference type="OMA" id="CAHRASF"/>
<dbReference type="GO" id="GO:0140664">
    <property type="term" value="F:ATP-dependent DNA damage sensor activity"/>
    <property type="evidence" value="ECO:0007669"/>
    <property type="project" value="InterPro"/>
</dbReference>
<name>L7JW26_TRAHO</name>
<proteinExistence type="inferred from homology"/>
<evidence type="ECO:0000256" key="1">
    <source>
        <dbReference type="ARBA" id="ARBA00006082"/>
    </source>
</evidence>
<dbReference type="GO" id="GO:0006298">
    <property type="term" value="P:mismatch repair"/>
    <property type="evidence" value="ECO:0007669"/>
    <property type="project" value="InterPro"/>
</dbReference>
<protein>
    <submittedName>
        <fullName evidence="2">DNA mismatch repair protein-MLH1 family</fullName>
    </submittedName>
</protein>
<dbReference type="AlphaFoldDB" id="L7JW26"/>
<dbReference type="GO" id="GO:0032300">
    <property type="term" value="C:mismatch repair complex"/>
    <property type="evidence" value="ECO:0007669"/>
    <property type="project" value="InterPro"/>
</dbReference>
<dbReference type="InterPro" id="IPR014762">
    <property type="entry name" value="DNA_mismatch_repair_CS"/>
</dbReference>
<gene>
    <name evidence="2" type="ORF">THOM_1405</name>
</gene>
<dbReference type="PROSITE" id="PS00058">
    <property type="entry name" value="DNA_MISMATCH_REPAIR_1"/>
    <property type="match status" value="1"/>
</dbReference>
<dbReference type="STRING" id="72359.L7JW26"/>
<dbReference type="InterPro" id="IPR036890">
    <property type="entry name" value="HATPase_C_sf"/>
</dbReference>
<dbReference type="HOGENOM" id="CLU_004131_3_2_1"/>
<evidence type="ECO:0000313" key="2">
    <source>
        <dbReference type="EMBL" id="ELQ75634.1"/>
    </source>
</evidence>
<dbReference type="PANTHER" id="PTHR10073">
    <property type="entry name" value="DNA MISMATCH REPAIR PROTEIN MLH, PMS, MUTL"/>
    <property type="match status" value="1"/>
</dbReference>
<dbReference type="GO" id="GO:0030983">
    <property type="term" value="F:mismatched DNA binding"/>
    <property type="evidence" value="ECO:0007669"/>
    <property type="project" value="InterPro"/>
</dbReference>
<dbReference type="NCBIfam" id="TIGR00585">
    <property type="entry name" value="mutl"/>
    <property type="match status" value="1"/>
</dbReference>
<comment type="similarity">
    <text evidence="1">Belongs to the DNA mismatch repair MutL/HexB family.</text>
</comment>
<reference evidence="2 3" key="1">
    <citation type="journal article" date="2012" name="PLoS Pathog.">
        <title>The genome of the obligate intracellular parasite Trachipleistophora hominis: new insights into microsporidian genome dynamics and reductive evolution.</title>
        <authorList>
            <person name="Heinz E."/>
            <person name="Williams T.A."/>
            <person name="Nakjang S."/>
            <person name="Noel C.J."/>
            <person name="Swan D.C."/>
            <person name="Goldberg A.V."/>
            <person name="Harris S.R."/>
            <person name="Weinmaier T."/>
            <person name="Markert S."/>
            <person name="Becher D."/>
            <person name="Bernhardt J."/>
            <person name="Dagan T."/>
            <person name="Hacker C."/>
            <person name="Lucocq J.M."/>
            <person name="Schweder T."/>
            <person name="Rattei T."/>
            <person name="Hall N."/>
            <person name="Hirt R.P."/>
            <person name="Embley T.M."/>
        </authorList>
    </citation>
    <scope>NUCLEOTIDE SEQUENCE [LARGE SCALE GENOMIC DNA]</scope>
</reference>
<dbReference type="OrthoDB" id="10263226at2759"/>
<accession>L7JW26</accession>
<dbReference type="GO" id="GO:0005524">
    <property type="term" value="F:ATP binding"/>
    <property type="evidence" value="ECO:0007669"/>
    <property type="project" value="InterPro"/>
</dbReference>
<dbReference type="SUPFAM" id="SSF55874">
    <property type="entry name" value="ATPase domain of HSP90 chaperone/DNA topoisomerase II/histidine kinase"/>
    <property type="match status" value="1"/>
</dbReference>
<sequence length="162" mass="17870">MTIRKLPPSIINRISAGEVITRPLSVIKELLENSIDAGASVIRVGYAENIVMEDNGSGITEDDFELLCARYCTSKLSDECDKKRDILDNVCTYGFRGEALASISDVSTVVVRTKTTNCAYGHVLVYEHGVLISKKKEAMKNGTMITVKDLFGNNAMRKTLFQ</sequence>
<organism evidence="2 3">
    <name type="scientific">Trachipleistophora hominis</name>
    <name type="common">Microsporidian parasite</name>
    <dbReference type="NCBI Taxonomy" id="72359"/>
    <lineage>
        <taxon>Eukaryota</taxon>
        <taxon>Fungi</taxon>
        <taxon>Fungi incertae sedis</taxon>
        <taxon>Microsporidia</taxon>
        <taxon>Pleistophoridae</taxon>
        <taxon>Trachipleistophora</taxon>
    </lineage>
</organism>
<feature type="non-terminal residue" evidence="2">
    <location>
        <position position="162"/>
    </location>
</feature>
<evidence type="ECO:0000313" key="3">
    <source>
        <dbReference type="Proteomes" id="UP000011185"/>
    </source>
</evidence>
<dbReference type="Proteomes" id="UP000011185">
    <property type="component" value="Unassembled WGS sequence"/>
</dbReference>
<dbReference type="EMBL" id="JH993937">
    <property type="protein sequence ID" value="ELQ75634.1"/>
    <property type="molecule type" value="Genomic_DNA"/>
</dbReference>
<dbReference type="InParanoid" id="L7JW26"/>
<dbReference type="Pfam" id="PF13589">
    <property type="entry name" value="HATPase_c_3"/>
    <property type="match status" value="1"/>
</dbReference>